<dbReference type="PROSITE" id="PS50922">
    <property type="entry name" value="TLC"/>
    <property type="match status" value="1"/>
</dbReference>
<feature type="transmembrane region" description="Helical" evidence="6">
    <location>
        <begin position="224"/>
        <end position="248"/>
    </location>
</feature>
<dbReference type="EMBL" id="JBJQND010000013">
    <property type="protein sequence ID" value="KAL3856345.1"/>
    <property type="molecule type" value="Genomic_DNA"/>
</dbReference>
<evidence type="ECO:0000256" key="1">
    <source>
        <dbReference type="ARBA" id="ARBA00004141"/>
    </source>
</evidence>
<keyword evidence="4 5" id="KW-0472">Membrane</keyword>
<dbReference type="SMART" id="SM00724">
    <property type="entry name" value="TLC"/>
    <property type="match status" value="1"/>
</dbReference>
<evidence type="ECO:0000259" key="7">
    <source>
        <dbReference type="PROSITE" id="PS50922"/>
    </source>
</evidence>
<evidence type="ECO:0000256" key="6">
    <source>
        <dbReference type="SAM" id="Phobius"/>
    </source>
</evidence>
<feature type="transmembrane region" description="Helical" evidence="6">
    <location>
        <begin position="190"/>
        <end position="212"/>
    </location>
</feature>
<feature type="transmembrane region" description="Helical" evidence="6">
    <location>
        <begin position="71"/>
        <end position="89"/>
    </location>
</feature>
<proteinExistence type="predicted"/>
<dbReference type="AlphaFoldDB" id="A0ABD3V715"/>
<evidence type="ECO:0000313" key="9">
    <source>
        <dbReference type="Proteomes" id="UP001634394"/>
    </source>
</evidence>
<feature type="transmembrane region" description="Helical" evidence="6">
    <location>
        <begin position="95"/>
        <end position="116"/>
    </location>
</feature>
<keyword evidence="3 6" id="KW-1133">Transmembrane helix</keyword>
<dbReference type="InterPro" id="IPR006634">
    <property type="entry name" value="TLC-dom"/>
</dbReference>
<gene>
    <name evidence="8" type="ORF">ACJMK2_011114</name>
</gene>
<dbReference type="PANTHER" id="PTHR13439">
    <property type="entry name" value="CT120 PROTEIN"/>
    <property type="match status" value="1"/>
</dbReference>
<evidence type="ECO:0000256" key="5">
    <source>
        <dbReference type="PROSITE-ProRule" id="PRU00205"/>
    </source>
</evidence>
<reference evidence="8 9" key="1">
    <citation type="submission" date="2024-11" db="EMBL/GenBank/DDBJ databases">
        <title>Chromosome-level genome assembly of the freshwater bivalve Anodonta woodiana.</title>
        <authorList>
            <person name="Chen X."/>
        </authorList>
    </citation>
    <scope>NUCLEOTIDE SEQUENCE [LARGE SCALE GENOMIC DNA]</scope>
    <source>
        <strain evidence="8">MN2024</strain>
        <tissue evidence="8">Gills</tissue>
    </source>
</reference>
<sequence>MATGSFQNMSEAQDPQIYTGSDAVELKYGYLAMISSYIFFQILNVIVYLIGPPKVVSKVSEDRWRNLFISWFHALICGTWDILCFILYPEMLDDLIIFINYPTYLVVGISTGYFVYDLIDIILHKRFFMNWEVSLHHLAVISMFWYNLHMRMCIGYNVVALLAEVNSFFLHSRKLLQMMNVGFNHWFYKLVALLNLVTFAFCRGWSLSRITFGMWIEGFRVPTVYFRTLMGSMFIMNGINPVLFWRLLKSDFLRSLEKKKLKVNGNNNVAENHLKSN</sequence>
<evidence type="ECO:0000313" key="8">
    <source>
        <dbReference type="EMBL" id="KAL3856345.1"/>
    </source>
</evidence>
<comment type="subcellular location">
    <subcellularLocation>
        <location evidence="1">Membrane</location>
        <topology evidence="1">Multi-pass membrane protein</topology>
    </subcellularLocation>
</comment>
<dbReference type="PANTHER" id="PTHR13439:SF4">
    <property type="entry name" value="TLC DOMAIN-CONTAINING PROTEIN"/>
    <property type="match status" value="1"/>
</dbReference>
<dbReference type="Pfam" id="PF03798">
    <property type="entry name" value="TRAM_LAG1_CLN8"/>
    <property type="match status" value="1"/>
</dbReference>
<feature type="transmembrane region" description="Helical" evidence="6">
    <location>
        <begin position="28"/>
        <end position="50"/>
    </location>
</feature>
<dbReference type="Proteomes" id="UP001634394">
    <property type="component" value="Unassembled WGS sequence"/>
</dbReference>
<comment type="caution">
    <text evidence="8">The sequence shown here is derived from an EMBL/GenBank/DDBJ whole genome shotgun (WGS) entry which is preliminary data.</text>
</comment>
<keyword evidence="2 5" id="KW-0812">Transmembrane</keyword>
<evidence type="ECO:0000256" key="2">
    <source>
        <dbReference type="ARBA" id="ARBA00022692"/>
    </source>
</evidence>
<organism evidence="8 9">
    <name type="scientific">Sinanodonta woodiana</name>
    <name type="common">Chinese pond mussel</name>
    <name type="synonym">Anodonta woodiana</name>
    <dbReference type="NCBI Taxonomy" id="1069815"/>
    <lineage>
        <taxon>Eukaryota</taxon>
        <taxon>Metazoa</taxon>
        <taxon>Spiralia</taxon>
        <taxon>Lophotrochozoa</taxon>
        <taxon>Mollusca</taxon>
        <taxon>Bivalvia</taxon>
        <taxon>Autobranchia</taxon>
        <taxon>Heteroconchia</taxon>
        <taxon>Palaeoheterodonta</taxon>
        <taxon>Unionida</taxon>
        <taxon>Unionoidea</taxon>
        <taxon>Unionidae</taxon>
        <taxon>Unioninae</taxon>
        <taxon>Sinanodonta</taxon>
    </lineage>
</organism>
<evidence type="ECO:0000256" key="4">
    <source>
        <dbReference type="ARBA" id="ARBA00023136"/>
    </source>
</evidence>
<protein>
    <recommendedName>
        <fullName evidence="7">TLC domain-containing protein</fullName>
    </recommendedName>
</protein>
<dbReference type="GO" id="GO:0016020">
    <property type="term" value="C:membrane"/>
    <property type="evidence" value="ECO:0007669"/>
    <property type="project" value="UniProtKB-SubCell"/>
</dbReference>
<feature type="transmembrane region" description="Helical" evidence="6">
    <location>
        <begin position="154"/>
        <end position="170"/>
    </location>
</feature>
<name>A0ABD3V715_SINWO</name>
<accession>A0ABD3V715</accession>
<keyword evidence="9" id="KW-1185">Reference proteome</keyword>
<evidence type="ECO:0000256" key="3">
    <source>
        <dbReference type="ARBA" id="ARBA00022989"/>
    </source>
</evidence>
<feature type="domain" description="TLC" evidence="7">
    <location>
        <begin position="59"/>
        <end position="256"/>
    </location>
</feature>
<dbReference type="InterPro" id="IPR050846">
    <property type="entry name" value="TLCD"/>
</dbReference>